<dbReference type="InterPro" id="IPR023393">
    <property type="entry name" value="START-like_dom_sf"/>
</dbReference>
<dbReference type="RefSeq" id="WP_120213672.1">
    <property type="nucleotide sequence ID" value="NZ_BMCW01000004.1"/>
</dbReference>
<reference evidence="1" key="4">
    <citation type="submission" date="2024-05" db="EMBL/GenBank/DDBJ databases">
        <authorList>
            <person name="Sun Q."/>
            <person name="Sedlacek I."/>
        </authorList>
    </citation>
    <scope>NUCLEOTIDE SEQUENCE</scope>
    <source>
        <strain evidence="1">CCM 8490</strain>
    </source>
</reference>
<proteinExistence type="predicted"/>
<evidence type="ECO:0000313" key="2">
    <source>
        <dbReference type="EMBL" id="RKE87159.1"/>
    </source>
</evidence>
<sequence>MIYELYREQQLHCSLDEAWDFFSSPNNLPMIAPPEMDFTVITKLDDKRIFEGMQVDYRLKPLFGIPLKWKSEVRSVDDKRCFVDYQLEGPYKMWHHYHEFVSNEGGVLMKDLLKYEMKYGLFGRVINRLIVRDKLEYIFDNRRNIVEQLFNERISVQQDLAIANL</sequence>
<dbReference type="Gene3D" id="3.30.530.20">
    <property type="match status" value="1"/>
</dbReference>
<gene>
    <name evidence="2" type="ORF">BXY58_2030</name>
    <name evidence="1" type="ORF">GCM10007332_20550</name>
</gene>
<name>A0A420D8L0_9FLAO</name>
<dbReference type="EMBL" id="BMCW01000004">
    <property type="protein sequence ID" value="GGG58694.1"/>
    <property type="molecule type" value="Genomic_DNA"/>
</dbReference>
<evidence type="ECO:0000313" key="3">
    <source>
        <dbReference type="Proteomes" id="UP000285906"/>
    </source>
</evidence>
<comment type="caution">
    <text evidence="2">The sequence shown here is derived from an EMBL/GenBank/DDBJ whole genome shotgun (WGS) entry which is preliminary data.</text>
</comment>
<dbReference type="Proteomes" id="UP000658202">
    <property type="component" value="Unassembled WGS sequence"/>
</dbReference>
<reference evidence="4" key="3">
    <citation type="journal article" date="2019" name="Int. J. Syst. Evol. Microbiol.">
        <title>The Global Catalogue of Microorganisms (GCM) 10K type strain sequencing project: providing services to taxonomists for standard genome sequencing and annotation.</title>
        <authorList>
            <consortium name="The Broad Institute Genomics Platform"/>
            <consortium name="The Broad Institute Genome Sequencing Center for Infectious Disease"/>
            <person name="Wu L."/>
            <person name="Ma J."/>
        </authorList>
    </citation>
    <scope>NUCLEOTIDE SEQUENCE [LARGE SCALE GENOMIC DNA]</scope>
    <source>
        <strain evidence="4">CCM 8490</strain>
    </source>
</reference>
<organism evidence="2 3">
    <name type="scientific">Epilithonimonas arachidiradicis</name>
    <dbReference type="NCBI Taxonomy" id="1617282"/>
    <lineage>
        <taxon>Bacteria</taxon>
        <taxon>Pseudomonadati</taxon>
        <taxon>Bacteroidota</taxon>
        <taxon>Flavobacteriia</taxon>
        <taxon>Flavobacteriales</taxon>
        <taxon>Weeksellaceae</taxon>
        <taxon>Chryseobacterium group</taxon>
        <taxon>Epilithonimonas</taxon>
    </lineage>
</organism>
<accession>A0A420D8L0</accession>
<dbReference type="CDD" id="cd07820">
    <property type="entry name" value="SRPBCC_3"/>
    <property type="match status" value="1"/>
</dbReference>
<protein>
    <submittedName>
        <fullName evidence="1">Cyclase</fullName>
    </submittedName>
    <submittedName>
        <fullName evidence="2">Ligand-binding SRPBCC domain-containing protein</fullName>
    </submittedName>
</protein>
<dbReference type="SUPFAM" id="SSF55961">
    <property type="entry name" value="Bet v1-like"/>
    <property type="match status" value="1"/>
</dbReference>
<dbReference type="EMBL" id="RAQH01000005">
    <property type="protein sequence ID" value="RKE87159.1"/>
    <property type="molecule type" value="Genomic_DNA"/>
</dbReference>
<dbReference type="OrthoDB" id="9793552at2"/>
<dbReference type="AlphaFoldDB" id="A0A420D8L0"/>
<keyword evidence="4" id="KW-1185">Reference proteome</keyword>
<dbReference type="Proteomes" id="UP000285906">
    <property type="component" value="Unassembled WGS sequence"/>
</dbReference>
<reference evidence="1" key="1">
    <citation type="journal article" date="2014" name="Int. J. Syst. Evol. Microbiol.">
        <title>Complete genome of a new Firmicutes species belonging to the dominant human colonic microbiota ('Ruminococcus bicirculans') reveals two chromosomes and a selective capacity to utilize plant glucans.</title>
        <authorList>
            <consortium name="NISC Comparative Sequencing Program"/>
            <person name="Wegmann U."/>
            <person name="Louis P."/>
            <person name="Goesmann A."/>
            <person name="Henrissat B."/>
            <person name="Duncan S.H."/>
            <person name="Flint H.J."/>
        </authorList>
    </citation>
    <scope>NUCLEOTIDE SEQUENCE</scope>
    <source>
        <strain evidence="1">CCM 8490</strain>
    </source>
</reference>
<evidence type="ECO:0000313" key="1">
    <source>
        <dbReference type="EMBL" id="GGG58694.1"/>
    </source>
</evidence>
<evidence type="ECO:0000313" key="4">
    <source>
        <dbReference type="Proteomes" id="UP000658202"/>
    </source>
</evidence>
<reference evidence="2 3" key="2">
    <citation type="submission" date="2018-09" db="EMBL/GenBank/DDBJ databases">
        <title>Genomic Encyclopedia of Archaeal and Bacterial Type Strains, Phase II (KMG-II): from individual species to whole genera.</title>
        <authorList>
            <person name="Goeker M."/>
        </authorList>
    </citation>
    <scope>NUCLEOTIDE SEQUENCE [LARGE SCALE GENOMIC DNA]</scope>
    <source>
        <strain evidence="2 3">DSM 27620</strain>
    </source>
</reference>